<dbReference type="AlphaFoldDB" id="A0A098QY88"/>
<reference evidence="1 2" key="1">
    <citation type="submission" date="2014-05" db="EMBL/GenBank/DDBJ databases">
        <title>De novo Genome Sequence of Spirocheata sp.</title>
        <authorList>
            <person name="Shivani Y."/>
            <person name="Subhash Y."/>
            <person name="Tushar L."/>
            <person name="Sasikala C."/>
            <person name="Ramana C.V."/>
        </authorList>
    </citation>
    <scope>NUCLEOTIDE SEQUENCE [LARGE SCALE GENOMIC DNA]</scope>
    <source>
        <strain evidence="1 2">JC230</strain>
    </source>
</reference>
<evidence type="ECO:0008006" key="3">
    <source>
        <dbReference type="Google" id="ProtNLM"/>
    </source>
</evidence>
<dbReference type="Gene3D" id="2.30.29.80">
    <property type="match status" value="1"/>
</dbReference>
<evidence type="ECO:0000313" key="2">
    <source>
        <dbReference type="Proteomes" id="UP000029692"/>
    </source>
</evidence>
<dbReference type="InterPro" id="IPR036913">
    <property type="entry name" value="YegP-like_sf"/>
</dbReference>
<name>A0A098QY88_9SPIO</name>
<dbReference type="SUPFAM" id="SSF160113">
    <property type="entry name" value="YegP-like"/>
    <property type="match status" value="1"/>
</dbReference>
<sequence length="89" mass="10436">MKKEYDFSQAVRGKFYRHDKQAKIVVHLKKNTKHTRFEIYEDPSGLFHFRLQDDRHTVFASQSFESKEACLEALSELKQSSIIAPTVFA</sequence>
<gene>
    <name evidence="1" type="ORF">DC28_06160</name>
</gene>
<dbReference type="Proteomes" id="UP000029692">
    <property type="component" value="Unassembled WGS sequence"/>
</dbReference>
<keyword evidence="2" id="KW-1185">Reference proteome</keyword>
<dbReference type="EMBL" id="JNUP01000048">
    <property type="protein sequence ID" value="KGE72805.1"/>
    <property type="molecule type" value="Genomic_DNA"/>
</dbReference>
<dbReference type="OrthoDB" id="9802792at2"/>
<proteinExistence type="predicted"/>
<accession>A0A098QY88</accession>
<evidence type="ECO:0000313" key="1">
    <source>
        <dbReference type="EMBL" id="KGE72805.1"/>
    </source>
</evidence>
<protein>
    <recommendedName>
        <fullName evidence="3">DUF1508 domain-containing protein</fullName>
    </recommendedName>
</protein>
<dbReference type="RefSeq" id="WP_037546824.1">
    <property type="nucleotide sequence ID" value="NZ_JNUP01000048.1"/>
</dbReference>
<organism evidence="1 2">
    <name type="scientific">Spirochaeta lutea</name>
    <dbReference type="NCBI Taxonomy" id="1480694"/>
    <lineage>
        <taxon>Bacteria</taxon>
        <taxon>Pseudomonadati</taxon>
        <taxon>Spirochaetota</taxon>
        <taxon>Spirochaetia</taxon>
        <taxon>Spirochaetales</taxon>
        <taxon>Spirochaetaceae</taxon>
        <taxon>Spirochaeta</taxon>
    </lineage>
</organism>
<comment type="caution">
    <text evidence="1">The sequence shown here is derived from an EMBL/GenBank/DDBJ whole genome shotgun (WGS) entry which is preliminary data.</text>
</comment>